<keyword evidence="4" id="KW-0812">Transmembrane</keyword>
<dbReference type="PANTHER" id="PTHR22803">
    <property type="entry name" value="MANNOSE, PHOSPHOLIPASE, LECTIN RECEPTOR RELATED"/>
    <property type="match status" value="1"/>
</dbReference>
<evidence type="ECO:0000256" key="1">
    <source>
        <dbReference type="ARBA" id="ARBA00023157"/>
    </source>
</evidence>
<evidence type="ECO:0000313" key="7">
    <source>
        <dbReference type="Ensembl" id="ENSCSAVP00000012176.1"/>
    </source>
</evidence>
<sequence length="248" mass="25998">MCEQRGAQLASFHSSDEVQAVIKSLDGAPSHNLFIGLSSNGFEGWKWVDGSSADYYNWGGSEPNGLDNEECVEMYPWDGTWNDVGCFENRGYVCKKPQAYTRCNIPTAYRTDCGFDGIDEPYCVSTRGCCWDSDFVGGNNTGCFYPEGTIVGPSGIPIGPSEVPVSGGGLSGGAIAGIIIGVLAALVLIGGGIYYCSARSGKSLPSMSLPSWSSPTTTASSAPPPRGEKSGFDNPMSLGDDGTFSTVA</sequence>
<evidence type="ECO:0000256" key="4">
    <source>
        <dbReference type="SAM" id="Phobius"/>
    </source>
</evidence>
<reference evidence="7" key="2">
    <citation type="submission" date="2025-08" db="UniProtKB">
        <authorList>
            <consortium name="Ensembl"/>
        </authorList>
    </citation>
    <scope>IDENTIFICATION</scope>
</reference>
<feature type="domain" description="C-type lectin" evidence="5">
    <location>
        <begin position="1"/>
        <end position="95"/>
    </location>
</feature>
<evidence type="ECO:0000259" key="5">
    <source>
        <dbReference type="PROSITE" id="PS50041"/>
    </source>
</evidence>
<feature type="region of interest" description="Disordered" evidence="3">
    <location>
        <begin position="207"/>
        <end position="248"/>
    </location>
</feature>
<dbReference type="SUPFAM" id="SSF57492">
    <property type="entry name" value="Trefoil"/>
    <property type="match status" value="1"/>
</dbReference>
<feature type="compositionally biased region" description="Low complexity" evidence="3">
    <location>
        <begin position="207"/>
        <end position="221"/>
    </location>
</feature>
<keyword evidence="8" id="KW-1185">Reference proteome</keyword>
<evidence type="ECO:0000256" key="2">
    <source>
        <dbReference type="PROSITE-ProRule" id="PRU00779"/>
    </source>
</evidence>
<keyword evidence="4" id="KW-1133">Transmembrane helix</keyword>
<keyword evidence="1" id="KW-1015">Disulfide bond</keyword>
<comment type="caution">
    <text evidence="2">Lacks conserved residue(s) required for the propagation of feature annotation.</text>
</comment>
<reference evidence="7" key="3">
    <citation type="submission" date="2025-09" db="UniProtKB">
        <authorList>
            <consortium name="Ensembl"/>
        </authorList>
    </citation>
    <scope>IDENTIFICATION</scope>
</reference>
<accession>H2Z3L4</accession>
<protein>
    <recommendedName>
        <fullName evidence="9">C-type lectin domain-containing protein</fullName>
    </recommendedName>
</protein>
<evidence type="ECO:0008006" key="9">
    <source>
        <dbReference type="Google" id="ProtNLM"/>
    </source>
</evidence>
<feature type="transmembrane region" description="Helical" evidence="4">
    <location>
        <begin position="174"/>
        <end position="197"/>
    </location>
</feature>
<dbReference type="InterPro" id="IPR050111">
    <property type="entry name" value="C-type_lectin/snaclec_domain"/>
</dbReference>
<dbReference type="InterPro" id="IPR016187">
    <property type="entry name" value="CTDL_fold"/>
</dbReference>
<dbReference type="Gene3D" id="4.10.110.10">
    <property type="entry name" value="Spasmolytic Protein, domain 1"/>
    <property type="match status" value="1"/>
</dbReference>
<evidence type="ECO:0000259" key="6">
    <source>
        <dbReference type="PROSITE" id="PS51448"/>
    </source>
</evidence>
<organism evidence="7 8">
    <name type="scientific">Ciona savignyi</name>
    <name type="common">Pacific transparent sea squirt</name>
    <dbReference type="NCBI Taxonomy" id="51511"/>
    <lineage>
        <taxon>Eukaryota</taxon>
        <taxon>Metazoa</taxon>
        <taxon>Chordata</taxon>
        <taxon>Tunicata</taxon>
        <taxon>Ascidiacea</taxon>
        <taxon>Phlebobranchia</taxon>
        <taxon>Cionidae</taxon>
        <taxon>Ciona</taxon>
    </lineage>
</organism>
<dbReference type="eggNOG" id="KOG4297">
    <property type="taxonomic scope" value="Eukaryota"/>
</dbReference>
<dbReference type="AlphaFoldDB" id="H2Z3L4"/>
<dbReference type="PROSITE" id="PS51448">
    <property type="entry name" value="P_TREFOIL_2"/>
    <property type="match status" value="1"/>
</dbReference>
<reference evidence="8" key="1">
    <citation type="submission" date="2003-08" db="EMBL/GenBank/DDBJ databases">
        <authorList>
            <person name="Birren B."/>
            <person name="Nusbaum C."/>
            <person name="Abebe A."/>
            <person name="Abouelleil A."/>
            <person name="Adekoya E."/>
            <person name="Ait-zahra M."/>
            <person name="Allen N."/>
            <person name="Allen T."/>
            <person name="An P."/>
            <person name="Anderson M."/>
            <person name="Anderson S."/>
            <person name="Arachchi H."/>
            <person name="Armbruster J."/>
            <person name="Bachantsang P."/>
            <person name="Baldwin J."/>
            <person name="Barry A."/>
            <person name="Bayul T."/>
            <person name="Blitshsteyn B."/>
            <person name="Bloom T."/>
            <person name="Blye J."/>
            <person name="Boguslavskiy L."/>
            <person name="Borowsky M."/>
            <person name="Boukhgalter B."/>
            <person name="Brunache A."/>
            <person name="Butler J."/>
            <person name="Calixte N."/>
            <person name="Calvo S."/>
            <person name="Camarata J."/>
            <person name="Campo K."/>
            <person name="Chang J."/>
            <person name="Cheshatsang Y."/>
            <person name="Citroen M."/>
            <person name="Collymore A."/>
            <person name="Considine T."/>
            <person name="Cook A."/>
            <person name="Cooke P."/>
            <person name="Corum B."/>
            <person name="Cuomo C."/>
            <person name="David R."/>
            <person name="Dawoe T."/>
            <person name="Degray S."/>
            <person name="Dodge S."/>
            <person name="Dooley K."/>
            <person name="Dorje P."/>
            <person name="Dorjee K."/>
            <person name="Dorris L."/>
            <person name="Duffey N."/>
            <person name="Dupes A."/>
            <person name="Elkins T."/>
            <person name="Engels R."/>
            <person name="Erickson J."/>
            <person name="Farina A."/>
            <person name="Faro S."/>
            <person name="Ferreira P."/>
            <person name="Fischer H."/>
            <person name="Fitzgerald M."/>
            <person name="Foley K."/>
            <person name="Gage D."/>
            <person name="Galagan J."/>
            <person name="Gearin G."/>
            <person name="Gnerre S."/>
            <person name="Gnirke A."/>
            <person name="Goyette A."/>
            <person name="Graham J."/>
            <person name="Grandbois E."/>
            <person name="Gyaltsen K."/>
            <person name="Hafez N."/>
            <person name="Hagopian D."/>
            <person name="Hagos B."/>
            <person name="Hall J."/>
            <person name="Hatcher B."/>
            <person name="Heller A."/>
            <person name="Higgins H."/>
            <person name="Honan T."/>
            <person name="Horn A."/>
            <person name="Houde N."/>
            <person name="Hughes L."/>
            <person name="Hulme W."/>
            <person name="Husby E."/>
            <person name="Iliev I."/>
            <person name="Jaffe D."/>
            <person name="Jones C."/>
            <person name="Kamal M."/>
            <person name="Kamat A."/>
            <person name="Kamvysselis M."/>
            <person name="Karlsson E."/>
            <person name="Kells C."/>
            <person name="Kieu A."/>
            <person name="Kisner P."/>
            <person name="Kodira C."/>
            <person name="Kulbokas E."/>
            <person name="Labutti K."/>
            <person name="Lama D."/>
            <person name="Landers T."/>
            <person name="Leger J."/>
            <person name="Levine S."/>
            <person name="Lewis D."/>
            <person name="Lewis T."/>
            <person name="Lindblad-toh K."/>
            <person name="Liu X."/>
            <person name="Lokyitsang T."/>
            <person name="Lokyitsang Y."/>
            <person name="Lucien O."/>
            <person name="Lui A."/>
            <person name="Ma L.J."/>
            <person name="Mabbitt R."/>
            <person name="Macdonald J."/>
            <person name="Maclean C."/>
            <person name="Major J."/>
            <person name="Manning J."/>
            <person name="Marabella R."/>
            <person name="Maru K."/>
            <person name="Matthews C."/>
            <person name="Mauceli E."/>
            <person name="Mccarthy M."/>
            <person name="Mcdonough S."/>
            <person name="Mcghee T."/>
            <person name="Meldrim J."/>
            <person name="Meneus L."/>
            <person name="Mesirov J."/>
            <person name="Mihalev A."/>
            <person name="Mihova T."/>
            <person name="Mikkelsen T."/>
            <person name="Mlenga V."/>
            <person name="Moru K."/>
            <person name="Mozes J."/>
            <person name="Mulrain L."/>
            <person name="Munson G."/>
            <person name="Naylor J."/>
            <person name="Newes C."/>
            <person name="Nguyen C."/>
            <person name="Nguyen N."/>
            <person name="Nguyen T."/>
            <person name="Nicol R."/>
            <person name="Nielsen C."/>
            <person name="Nizzari M."/>
            <person name="Norbu C."/>
            <person name="Norbu N."/>
            <person name="O'donnell P."/>
            <person name="Okoawo O."/>
            <person name="O'leary S."/>
            <person name="Omotosho B."/>
            <person name="O'neill K."/>
            <person name="Osman S."/>
            <person name="Parker S."/>
            <person name="Perrin D."/>
            <person name="Phunkhang P."/>
            <person name="Piqani B."/>
            <person name="Purcell S."/>
            <person name="Rachupka T."/>
            <person name="Ramasamy U."/>
            <person name="Rameau R."/>
            <person name="Ray V."/>
            <person name="Raymond C."/>
            <person name="Retta R."/>
            <person name="Richardson S."/>
            <person name="Rise C."/>
            <person name="Rodriguez J."/>
            <person name="Rogers J."/>
            <person name="Rogov P."/>
            <person name="Rutman M."/>
            <person name="Schupbach R."/>
            <person name="Seaman C."/>
            <person name="Settipalli S."/>
            <person name="Sharpe T."/>
            <person name="Sheridan J."/>
            <person name="Sherpa N."/>
            <person name="Shi J."/>
            <person name="Smirnov S."/>
            <person name="Smith C."/>
            <person name="Sougnez C."/>
            <person name="Spencer B."/>
            <person name="Stalker J."/>
            <person name="Stange-thomann N."/>
            <person name="Stavropoulos S."/>
            <person name="Stetson K."/>
            <person name="Stone C."/>
            <person name="Stone S."/>
            <person name="Stubbs M."/>
            <person name="Talamas J."/>
            <person name="Tchuinga P."/>
            <person name="Tenzing P."/>
            <person name="Tesfaye S."/>
            <person name="Theodore J."/>
            <person name="Thoulutsang Y."/>
            <person name="Topham K."/>
            <person name="Towey S."/>
            <person name="Tsamla T."/>
            <person name="Tsomo N."/>
            <person name="Vallee D."/>
            <person name="Vassiliev H."/>
            <person name="Venkataraman V."/>
            <person name="Vinson J."/>
            <person name="Vo A."/>
            <person name="Wade C."/>
            <person name="Wang S."/>
            <person name="Wangchuk T."/>
            <person name="Wangdi T."/>
            <person name="Whittaker C."/>
            <person name="Wilkinson J."/>
            <person name="Wu Y."/>
            <person name="Wyman D."/>
            <person name="Yadav S."/>
            <person name="Yang S."/>
            <person name="Yang X."/>
            <person name="Yeager S."/>
            <person name="Yee E."/>
            <person name="Young G."/>
            <person name="Zainoun J."/>
            <person name="Zembeck L."/>
            <person name="Zimmer A."/>
            <person name="Zody M."/>
            <person name="Lander E."/>
        </authorList>
    </citation>
    <scope>NUCLEOTIDE SEQUENCE [LARGE SCALE GENOMIC DNA]</scope>
</reference>
<dbReference type="CDD" id="cd00111">
    <property type="entry name" value="Trefoil"/>
    <property type="match status" value="1"/>
</dbReference>
<name>H2Z3L4_CIOSA</name>
<dbReference type="InterPro" id="IPR000519">
    <property type="entry name" value="P_trefoil_dom"/>
</dbReference>
<dbReference type="Ensembl" id="ENSCSAVT00000012318.1">
    <property type="protein sequence ID" value="ENSCSAVP00000012176.1"/>
    <property type="gene ID" value="ENSCSAVG00000007172.1"/>
</dbReference>
<dbReference type="Pfam" id="PF00088">
    <property type="entry name" value="Trefoil"/>
    <property type="match status" value="1"/>
</dbReference>
<keyword evidence="4" id="KW-0472">Membrane</keyword>
<dbReference type="Pfam" id="PF00059">
    <property type="entry name" value="Lectin_C"/>
    <property type="match status" value="1"/>
</dbReference>
<dbReference type="PROSITE" id="PS00615">
    <property type="entry name" value="C_TYPE_LECTIN_1"/>
    <property type="match status" value="1"/>
</dbReference>
<dbReference type="SUPFAM" id="SSF56436">
    <property type="entry name" value="C-type lectin-like"/>
    <property type="match status" value="1"/>
</dbReference>
<dbReference type="CDD" id="cd00037">
    <property type="entry name" value="CLECT"/>
    <property type="match status" value="1"/>
</dbReference>
<dbReference type="HOGENOM" id="CLU_1119848_0_0_1"/>
<feature type="domain" description="P-type" evidence="6">
    <location>
        <begin position="101"/>
        <end position="147"/>
    </location>
</feature>
<evidence type="ECO:0000313" key="8">
    <source>
        <dbReference type="Proteomes" id="UP000007875"/>
    </source>
</evidence>
<dbReference type="STRING" id="51511.ENSCSAVP00000012176"/>
<dbReference type="SMART" id="SM00034">
    <property type="entry name" value="CLECT"/>
    <property type="match status" value="1"/>
</dbReference>
<dbReference type="PROSITE" id="PS50041">
    <property type="entry name" value="C_TYPE_LECTIN_2"/>
    <property type="match status" value="1"/>
</dbReference>
<dbReference type="InterPro" id="IPR001304">
    <property type="entry name" value="C-type_lectin-like"/>
</dbReference>
<dbReference type="InParanoid" id="H2Z3L4"/>
<dbReference type="GeneTree" id="ENSGT01050000244842"/>
<evidence type="ECO:0000256" key="3">
    <source>
        <dbReference type="SAM" id="MobiDB-lite"/>
    </source>
</evidence>
<dbReference type="Gene3D" id="3.10.100.10">
    <property type="entry name" value="Mannose-Binding Protein A, subunit A"/>
    <property type="match status" value="1"/>
</dbReference>
<dbReference type="InterPro" id="IPR018378">
    <property type="entry name" value="C-type_lectin_CS"/>
</dbReference>
<dbReference type="InterPro" id="IPR016186">
    <property type="entry name" value="C-type_lectin-like/link_sf"/>
</dbReference>
<proteinExistence type="predicted"/>
<dbReference type="Proteomes" id="UP000007875">
    <property type="component" value="Unassembled WGS sequence"/>
</dbReference>
<dbReference type="InterPro" id="IPR044913">
    <property type="entry name" value="P_trefoil_dom_sf"/>
</dbReference>